<proteinExistence type="predicted"/>
<organism evidence="2 3">
    <name type="scientific">Romanomermis culicivorax</name>
    <name type="common">Nematode worm</name>
    <dbReference type="NCBI Taxonomy" id="13658"/>
    <lineage>
        <taxon>Eukaryota</taxon>
        <taxon>Metazoa</taxon>
        <taxon>Ecdysozoa</taxon>
        <taxon>Nematoda</taxon>
        <taxon>Enoplea</taxon>
        <taxon>Dorylaimia</taxon>
        <taxon>Mermithida</taxon>
        <taxon>Mermithoidea</taxon>
        <taxon>Mermithidae</taxon>
        <taxon>Romanomermis</taxon>
    </lineage>
</organism>
<protein>
    <submittedName>
        <fullName evidence="3">Uncharacterized protein</fullName>
    </submittedName>
</protein>
<dbReference type="WBParaSite" id="nRc.2.0.1.t29132-RA">
    <property type="protein sequence ID" value="nRc.2.0.1.t29132-RA"/>
    <property type="gene ID" value="nRc.2.0.1.g29132"/>
</dbReference>
<evidence type="ECO:0000256" key="1">
    <source>
        <dbReference type="SAM" id="Phobius"/>
    </source>
</evidence>
<sequence>MINSMEAERREICAPTPSYCYSIQGLLKWLSIIFTIIVYCLILSPHNDNAPLLLKGEEFTIITCTISLFFALLFLISIGFGCNRGKLCWDCPCGKLAYVIYFLLMVMWFVAGGVETYATVHYGDWSNNERFNRRAAAAIENNTSNEYIYVKGVT</sequence>
<dbReference type="Proteomes" id="UP000887565">
    <property type="component" value="Unplaced"/>
</dbReference>
<feature type="transmembrane region" description="Helical" evidence="1">
    <location>
        <begin position="59"/>
        <end position="81"/>
    </location>
</feature>
<evidence type="ECO:0000313" key="2">
    <source>
        <dbReference type="Proteomes" id="UP000887565"/>
    </source>
</evidence>
<dbReference type="AlphaFoldDB" id="A0A915JTI7"/>
<feature type="transmembrane region" description="Helical" evidence="1">
    <location>
        <begin position="26"/>
        <end position="44"/>
    </location>
</feature>
<keyword evidence="1" id="KW-0472">Membrane</keyword>
<keyword evidence="2" id="KW-1185">Reference proteome</keyword>
<feature type="transmembrane region" description="Helical" evidence="1">
    <location>
        <begin position="93"/>
        <end position="111"/>
    </location>
</feature>
<accession>A0A915JTI7</accession>
<evidence type="ECO:0000313" key="3">
    <source>
        <dbReference type="WBParaSite" id="nRc.2.0.1.t29132-RA"/>
    </source>
</evidence>
<keyword evidence="1" id="KW-0812">Transmembrane</keyword>
<keyword evidence="1" id="KW-1133">Transmembrane helix</keyword>
<name>A0A915JTI7_ROMCU</name>
<reference evidence="3" key="1">
    <citation type="submission" date="2022-11" db="UniProtKB">
        <authorList>
            <consortium name="WormBaseParasite"/>
        </authorList>
    </citation>
    <scope>IDENTIFICATION</scope>
</reference>